<feature type="domain" description="Polysaccharide pyruvyl transferase" evidence="1">
    <location>
        <begin position="14"/>
        <end position="312"/>
    </location>
</feature>
<dbReference type="RefSeq" id="WP_337718133.1">
    <property type="nucleotide sequence ID" value="NZ_JBBEUB010000014.1"/>
</dbReference>
<keyword evidence="3" id="KW-1185">Reference proteome</keyword>
<evidence type="ECO:0000259" key="1">
    <source>
        <dbReference type="Pfam" id="PF04230"/>
    </source>
</evidence>
<dbReference type="PANTHER" id="PTHR36836">
    <property type="entry name" value="COLANIC ACID BIOSYNTHESIS PROTEIN WCAK"/>
    <property type="match status" value="1"/>
</dbReference>
<name>A0ABU8NTV7_9SPHI</name>
<dbReference type="EMBL" id="JBBEUB010000014">
    <property type="protein sequence ID" value="MEJ2905705.1"/>
    <property type="molecule type" value="Genomic_DNA"/>
</dbReference>
<organism evidence="2 3">
    <name type="scientific">Pedobacter panaciterrae</name>
    <dbReference type="NCBI Taxonomy" id="363849"/>
    <lineage>
        <taxon>Bacteria</taxon>
        <taxon>Pseudomonadati</taxon>
        <taxon>Bacteroidota</taxon>
        <taxon>Sphingobacteriia</taxon>
        <taxon>Sphingobacteriales</taxon>
        <taxon>Sphingobacteriaceae</taxon>
        <taxon>Pedobacter</taxon>
    </lineage>
</organism>
<comment type="caution">
    <text evidence="2">The sequence shown here is derived from an EMBL/GenBank/DDBJ whole genome shotgun (WGS) entry which is preliminary data.</text>
</comment>
<accession>A0ABU8NTV7</accession>
<dbReference type="InterPro" id="IPR007345">
    <property type="entry name" value="Polysacch_pyruvyl_Trfase"/>
</dbReference>
<evidence type="ECO:0000313" key="3">
    <source>
        <dbReference type="Proteomes" id="UP001378956"/>
    </source>
</evidence>
<sequence>MKSFIYPSRIKDSNLGDVLINALLIREISKFGKVFIDGKVPSLYDLVTLNNPFAKNIVIVEGIKAFEGKPVLRWLNLASVIGKVDFVFDPPGAYFEGKDAAKAKFKFYKYFLRAVVLKTAKIGVLRWGVSLGPYSDGGYADQRKLSNVYTDIAVRDSNNYDHLKEKGFNNLSLIDDLAFLYDIGDFQAVIDRVELDYKGDNYVVVSIRGDIEGKELNKAYLDQIAVNLMRMFADTIVKNEEIVLAYQVVEDLESLQYLKDILERNNYKCKLLDKQLSFAQAIGLYAGARFLYTNRLHVALLSILNNTVPIILTDLKLHHKLVNVFKDLDLEALLIDTKPDTEIKFSIDAEHSYLEKFSHFKKQKAKTITDHFGRLFLN</sequence>
<proteinExistence type="predicted"/>
<reference evidence="2 3" key="1">
    <citation type="submission" date="2024-03" db="EMBL/GenBank/DDBJ databases">
        <title>Sequence of Lycoming College Course Isolates.</title>
        <authorList>
            <person name="Plotts O."/>
            <person name="Newman J."/>
        </authorList>
    </citation>
    <scope>NUCLEOTIDE SEQUENCE [LARGE SCALE GENOMIC DNA]</scope>
    <source>
        <strain evidence="2 3">CJB-3</strain>
    </source>
</reference>
<dbReference type="GO" id="GO:0016740">
    <property type="term" value="F:transferase activity"/>
    <property type="evidence" value="ECO:0007669"/>
    <property type="project" value="UniProtKB-KW"/>
</dbReference>
<evidence type="ECO:0000313" key="2">
    <source>
        <dbReference type="EMBL" id="MEJ2905705.1"/>
    </source>
</evidence>
<dbReference type="PANTHER" id="PTHR36836:SF1">
    <property type="entry name" value="COLANIC ACID BIOSYNTHESIS PROTEIN WCAK"/>
    <property type="match status" value="1"/>
</dbReference>
<dbReference type="Pfam" id="PF04230">
    <property type="entry name" value="PS_pyruv_trans"/>
    <property type="match status" value="1"/>
</dbReference>
<dbReference type="Proteomes" id="UP001378956">
    <property type="component" value="Unassembled WGS sequence"/>
</dbReference>
<keyword evidence="2" id="KW-0808">Transferase</keyword>
<gene>
    <name evidence="2" type="ORF">WAE58_24890</name>
</gene>
<protein>
    <submittedName>
        <fullName evidence="2">Polysaccharide pyruvyl transferase family protein</fullName>
    </submittedName>
</protein>